<protein>
    <submittedName>
        <fullName evidence="5">DNA mismatch repair protein MutT</fullName>
    </submittedName>
</protein>
<accession>A0A4Y3TYG4</accession>
<dbReference type="CDD" id="cd04679">
    <property type="entry name" value="NUDIX_MutT_Nudt1"/>
    <property type="match status" value="1"/>
</dbReference>
<evidence type="ECO:0000259" key="4">
    <source>
        <dbReference type="PROSITE" id="PS51462"/>
    </source>
</evidence>
<proteinExistence type="inferred from homology"/>
<dbReference type="InterPro" id="IPR015797">
    <property type="entry name" value="NUDIX_hydrolase-like_dom_sf"/>
</dbReference>
<sequence>MAAEALPAVGCGAFILRDGQVLLIQRLRAPEAGCWGLPGGRVEPFEAVPDAVRREIHEETGLDIVPERLLCVVDQIDPAAGLHWVSPVYQARVPTGAEARLMEPHKHAALGWYALDALPSPLTCATELAMAAVRALENG</sequence>
<dbReference type="PROSITE" id="PS00893">
    <property type="entry name" value="NUDIX_BOX"/>
    <property type="match status" value="1"/>
</dbReference>
<dbReference type="InterPro" id="IPR020476">
    <property type="entry name" value="Nudix_hydrolase"/>
</dbReference>
<dbReference type="SUPFAM" id="SSF55811">
    <property type="entry name" value="Nudix"/>
    <property type="match status" value="1"/>
</dbReference>
<organism evidence="5 6">
    <name type="scientific">Acetobacter peroxydans</name>
    <dbReference type="NCBI Taxonomy" id="104098"/>
    <lineage>
        <taxon>Bacteria</taxon>
        <taxon>Pseudomonadati</taxon>
        <taxon>Pseudomonadota</taxon>
        <taxon>Alphaproteobacteria</taxon>
        <taxon>Acetobacterales</taxon>
        <taxon>Acetobacteraceae</taxon>
        <taxon>Acetobacter</taxon>
    </lineage>
</organism>
<keyword evidence="6" id="KW-1185">Reference proteome</keyword>
<dbReference type="PROSITE" id="PS51462">
    <property type="entry name" value="NUDIX"/>
    <property type="match status" value="1"/>
</dbReference>
<dbReference type="GO" id="GO:0016787">
    <property type="term" value="F:hydrolase activity"/>
    <property type="evidence" value="ECO:0007669"/>
    <property type="project" value="UniProtKB-KW"/>
</dbReference>
<evidence type="ECO:0000256" key="2">
    <source>
        <dbReference type="ARBA" id="ARBA00022801"/>
    </source>
</evidence>
<dbReference type="InterPro" id="IPR000086">
    <property type="entry name" value="NUDIX_hydrolase_dom"/>
</dbReference>
<dbReference type="OrthoDB" id="9761969at2"/>
<keyword evidence="2 3" id="KW-0378">Hydrolase</keyword>
<name>A0A4Y3TYG4_9PROT</name>
<reference evidence="5 6" key="1">
    <citation type="submission" date="2019-06" db="EMBL/GenBank/DDBJ databases">
        <title>Whole genome shotgun sequence of Acetobacter peroxydans NBRC 13755.</title>
        <authorList>
            <person name="Hosoyama A."/>
            <person name="Uohara A."/>
            <person name="Ohji S."/>
            <person name="Ichikawa N."/>
        </authorList>
    </citation>
    <scope>NUCLEOTIDE SEQUENCE [LARGE SCALE GENOMIC DNA]</scope>
    <source>
        <strain evidence="5 6">NBRC 13755</strain>
    </source>
</reference>
<dbReference type="Pfam" id="PF00293">
    <property type="entry name" value="NUDIX"/>
    <property type="match status" value="1"/>
</dbReference>
<dbReference type="AlphaFoldDB" id="A0A4Y3TYG4"/>
<evidence type="ECO:0000256" key="3">
    <source>
        <dbReference type="RuleBase" id="RU003476"/>
    </source>
</evidence>
<dbReference type="Gene3D" id="3.90.79.10">
    <property type="entry name" value="Nucleoside Triphosphate Pyrophosphohydrolase"/>
    <property type="match status" value="1"/>
</dbReference>
<gene>
    <name evidence="5" type="ORF">APE01nite_15620</name>
</gene>
<comment type="caution">
    <text evidence="5">The sequence shown here is derived from an EMBL/GenBank/DDBJ whole genome shotgun (WGS) entry which is preliminary data.</text>
</comment>
<dbReference type="RefSeq" id="WP_141376287.1">
    <property type="nucleotide sequence ID" value="NZ_BAPL01000025.1"/>
</dbReference>
<dbReference type="PANTHER" id="PTHR43046:SF14">
    <property type="entry name" value="MUTT_NUDIX FAMILY PROTEIN"/>
    <property type="match status" value="1"/>
</dbReference>
<dbReference type="PRINTS" id="PR00502">
    <property type="entry name" value="NUDIXFAMILY"/>
</dbReference>
<dbReference type="InterPro" id="IPR020084">
    <property type="entry name" value="NUDIX_hydrolase_CS"/>
</dbReference>
<dbReference type="PANTHER" id="PTHR43046">
    <property type="entry name" value="GDP-MANNOSE MANNOSYL HYDROLASE"/>
    <property type="match status" value="1"/>
</dbReference>
<comment type="similarity">
    <text evidence="3">Belongs to the Nudix hydrolase family.</text>
</comment>
<evidence type="ECO:0000256" key="1">
    <source>
        <dbReference type="ARBA" id="ARBA00001946"/>
    </source>
</evidence>
<evidence type="ECO:0000313" key="6">
    <source>
        <dbReference type="Proteomes" id="UP000317730"/>
    </source>
</evidence>
<feature type="domain" description="Nudix hydrolase" evidence="4">
    <location>
        <begin position="6"/>
        <end position="136"/>
    </location>
</feature>
<evidence type="ECO:0000313" key="5">
    <source>
        <dbReference type="EMBL" id="GEB85765.1"/>
    </source>
</evidence>
<comment type="cofactor">
    <cofactor evidence="1">
        <name>Mg(2+)</name>
        <dbReference type="ChEBI" id="CHEBI:18420"/>
    </cofactor>
</comment>
<dbReference type="EMBL" id="BJMV01000007">
    <property type="protein sequence ID" value="GEB85765.1"/>
    <property type="molecule type" value="Genomic_DNA"/>
</dbReference>
<dbReference type="Proteomes" id="UP000317730">
    <property type="component" value="Unassembled WGS sequence"/>
</dbReference>